<dbReference type="InterPro" id="IPR045685">
    <property type="entry name" value="DUF6190"/>
</dbReference>
<keyword evidence="2" id="KW-1185">Reference proteome</keyword>
<evidence type="ECO:0000313" key="2">
    <source>
        <dbReference type="Proteomes" id="UP001500063"/>
    </source>
</evidence>
<name>A0ABN0XKH5_9ACTN</name>
<accession>A0ABN0XKH5</accession>
<proteinExistence type="predicted"/>
<dbReference type="Proteomes" id="UP001500063">
    <property type="component" value="Unassembled WGS sequence"/>
</dbReference>
<dbReference type="Pfam" id="PF19689">
    <property type="entry name" value="DUF6190"/>
    <property type="match status" value="1"/>
</dbReference>
<gene>
    <name evidence="1" type="ORF">GCM10010319_50600</name>
</gene>
<dbReference type="RefSeq" id="WP_344121193.1">
    <property type="nucleotide sequence ID" value="NZ_BAAABW010000026.1"/>
</dbReference>
<protein>
    <submittedName>
        <fullName evidence="1">DUF6190 family protein</fullName>
    </submittedName>
</protein>
<dbReference type="EMBL" id="BAAABW010000026">
    <property type="protein sequence ID" value="GAA0366558.1"/>
    <property type="molecule type" value="Genomic_DNA"/>
</dbReference>
<sequence>MPGELRTTYADAALFLGMNSADEATRTACKSFFATRLHGRVVMSLEQVGRCDDLVWRFPRELQDAYYPFMDHLHTDMRIDRLGYTREDIGAGLGAPATAGLPVHEQLLAGMVLHRDGVLRSVSPRLLARRELPVLAPEPGPEVAFPDDLEKLYRASLALRIPHERLWGED</sequence>
<evidence type="ECO:0000313" key="1">
    <source>
        <dbReference type="EMBL" id="GAA0366558.1"/>
    </source>
</evidence>
<reference evidence="1 2" key="1">
    <citation type="journal article" date="2019" name="Int. J. Syst. Evol. Microbiol.">
        <title>The Global Catalogue of Microorganisms (GCM) 10K type strain sequencing project: providing services to taxonomists for standard genome sequencing and annotation.</title>
        <authorList>
            <consortium name="The Broad Institute Genomics Platform"/>
            <consortium name="The Broad Institute Genome Sequencing Center for Infectious Disease"/>
            <person name="Wu L."/>
            <person name="Ma J."/>
        </authorList>
    </citation>
    <scope>NUCLEOTIDE SEQUENCE [LARGE SCALE GENOMIC DNA]</scope>
    <source>
        <strain evidence="1 2">JCM 4565</strain>
    </source>
</reference>
<comment type="caution">
    <text evidence="1">The sequence shown here is derived from an EMBL/GenBank/DDBJ whole genome shotgun (WGS) entry which is preliminary data.</text>
</comment>
<organism evidence="1 2">
    <name type="scientific">Streptomyces blastmyceticus</name>
    <dbReference type="NCBI Taxonomy" id="68180"/>
    <lineage>
        <taxon>Bacteria</taxon>
        <taxon>Bacillati</taxon>
        <taxon>Actinomycetota</taxon>
        <taxon>Actinomycetes</taxon>
        <taxon>Kitasatosporales</taxon>
        <taxon>Streptomycetaceae</taxon>
        <taxon>Streptomyces</taxon>
    </lineage>
</organism>